<feature type="chain" id="PRO_5021253559" evidence="1">
    <location>
        <begin position="17"/>
        <end position="142"/>
    </location>
</feature>
<evidence type="ECO:0000256" key="1">
    <source>
        <dbReference type="SAM" id="SignalP"/>
    </source>
</evidence>
<gene>
    <name evidence="2" type="ORF">EYF80_065691</name>
</gene>
<comment type="caution">
    <text evidence="2">The sequence shown here is derived from an EMBL/GenBank/DDBJ whole genome shotgun (WGS) entry which is preliminary data.</text>
</comment>
<name>A0A4Z2E5I9_9TELE</name>
<organism evidence="2 3">
    <name type="scientific">Liparis tanakae</name>
    <name type="common">Tanaka's snailfish</name>
    <dbReference type="NCBI Taxonomy" id="230148"/>
    <lineage>
        <taxon>Eukaryota</taxon>
        <taxon>Metazoa</taxon>
        <taxon>Chordata</taxon>
        <taxon>Craniata</taxon>
        <taxon>Vertebrata</taxon>
        <taxon>Euteleostomi</taxon>
        <taxon>Actinopterygii</taxon>
        <taxon>Neopterygii</taxon>
        <taxon>Teleostei</taxon>
        <taxon>Neoteleostei</taxon>
        <taxon>Acanthomorphata</taxon>
        <taxon>Eupercaria</taxon>
        <taxon>Perciformes</taxon>
        <taxon>Cottioidei</taxon>
        <taxon>Cottales</taxon>
        <taxon>Liparidae</taxon>
        <taxon>Liparis</taxon>
    </lineage>
</organism>
<reference evidence="2 3" key="1">
    <citation type="submission" date="2019-03" db="EMBL/GenBank/DDBJ databases">
        <title>First draft genome of Liparis tanakae, snailfish: a comprehensive survey of snailfish specific genes.</title>
        <authorList>
            <person name="Kim W."/>
            <person name="Song I."/>
            <person name="Jeong J.-H."/>
            <person name="Kim D."/>
            <person name="Kim S."/>
            <person name="Ryu S."/>
            <person name="Song J.Y."/>
            <person name="Lee S.K."/>
        </authorList>
    </citation>
    <scope>NUCLEOTIDE SEQUENCE [LARGE SCALE GENOMIC DNA]</scope>
    <source>
        <tissue evidence="2">Muscle</tissue>
    </source>
</reference>
<dbReference type="Proteomes" id="UP000314294">
    <property type="component" value="Unassembled WGS sequence"/>
</dbReference>
<feature type="signal peptide" evidence="1">
    <location>
        <begin position="1"/>
        <end position="16"/>
    </location>
</feature>
<keyword evidence="1" id="KW-0732">Signal</keyword>
<keyword evidence="3" id="KW-1185">Reference proteome</keyword>
<accession>A0A4Z2E5I9</accession>
<evidence type="ECO:0000313" key="3">
    <source>
        <dbReference type="Proteomes" id="UP000314294"/>
    </source>
</evidence>
<sequence>MRVFQLFLLHHIFLSALPPPPHRPPPLPPPLVSVKRKLGPAECFFTQTQSLQRVGTIRGGTRLLLHRSVSCSSVSCSSVMGPSLLLLLLLLLLGLLSSAGSLPPPRTSFLLGSYRRLSVFVSGAFWEDEGSSPALFLLQNTG</sequence>
<dbReference type="AlphaFoldDB" id="A0A4Z2E5I9"/>
<dbReference type="EMBL" id="SRLO01016148">
    <property type="protein sequence ID" value="TNN24186.1"/>
    <property type="molecule type" value="Genomic_DNA"/>
</dbReference>
<evidence type="ECO:0000313" key="2">
    <source>
        <dbReference type="EMBL" id="TNN24186.1"/>
    </source>
</evidence>
<protein>
    <submittedName>
        <fullName evidence="2">Uncharacterized protein</fullName>
    </submittedName>
</protein>
<proteinExistence type="predicted"/>